<proteinExistence type="predicted"/>
<dbReference type="Proteomes" id="UP000826651">
    <property type="component" value="Unassembled WGS sequence"/>
</dbReference>
<gene>
    <name evidence="1" type="ORF">KCQ71_07420</name>
</gene>
<evidence type="ECO:0000313" key="2">
    <source>
        <dbReference type="Proteomes" id="UP000826651"/>
    </source>
</evidence>
<dbReference type="EMBL" id="JAGSHT010000007">
    <property type="protein sequence ID" value="MBZ2195977.1"/>
    <property type="molecule type" value="Genomic_DNA"/>
</dbReference>
<name>A0ABS7S6L1_9MICO</name>
<keyword evidence="2" id="KW-1185">Reference proteome</keyword>
<comment type="caution">
    <text evidence="1">The sequence shown here is derived from an EMBL/GenBank/DDBJ whole genome shotgun (WGS) entry which is preliminary data.</text>
</comment>
<protein>
    <submittedName>
        <fullName evidence="1">Uncharacterized protein</fullName>
    </submittedName>
</protein>
<evidence type="ECO:0000313" key="1">
    <source>
        <dbReference type="EMBL" id="MBZ2195977.1"/>
    </source>
</evidence>
<reference evidence="1 2" key="1">
    <citation type="submission" date="2021-04" db="EMBL/GenBank/DDBJ databases">
        <title>Ruania sp. nov., isolated from sandy soil of mangrove forest.</title>
        <authorList>
            <person name="Ge X."/>
            <person name="Huang R."/>
            <person name="Liu W."/>
        </authorList>
    </citation>
    <scope>NUCLEOTIDE SEQUENCE [LARGE SCALE GENOMIC DNA]</scope>
    <source>
        <strain evidence="1 2">N2-46</strain>
    </source>
</reference>
<sequence length="73" mass="7726">MSSSDPVLVARNRLAGLFANPSRTPDPEAVAAARRNLTAAHVRRAICKALTADPPLTSKQRAELAELLYGGAE</sequence>
<organism evidence="1 2">
    <name type="scientific">Occultella gossypii</name>
    <dbReference type="NCBI Taxonomy" id="2800820"/>
    <lineage>
        <taxon>Bacteria</taxon>
        <taxon>Bacillati</taxon>
        <taxon>Actinomycetota</taxon>
        <taxon>Actinomycetes</taxon>
        <taxon>Micrococcales</taxon>
        <taxon>Ruaniaceae</taxon>
        <taxon>Occultella</taxon>
    </lineage>
</organism>
<dbReference type="RefSeq" id="WP_223404411.1">
    <property type="nucleotide sequence ID" value="NZ_JAGSHT010000007.1"/>
</dbReference>
<accession>A0ABS7S6L1</accession>